<dbReference type="Proteomes" id="UP000183567">
    <property type="component" value="Unassembled WGS sequence"/>
</dbReference>
<accession>A0A1J8PZT9</accession>
<proteinExistence type="predicted"/>
<keyword evidence="2" id="KW-1185">Reference proteome</keyword>
<comment type="caution">
    <text evidence="1">The sequence shown here is derived from an EMBL/GenBank/DDBJ whole genome shotgun (WGS) entry which is preliminary data.</text>
</comment>
<name>A0A1J8PZT9_9AGAM</name>
<protein>
    <submittedName>
        <fullName evidence="1">Uncharacterized protein</fullName>
    </submittedName>
</protein>
<dbReference type="AlphaFoldDB" id="A0A1J8PZT9"/>
<gene>
    <name evidence="1" type="ORF">AZE42_14186</name>
</gene>
<dbReference type="EMBL" id="LVVM01004258">
    <property type="protein sequence ID" value="OJA13251.1"/>
    <property type="molecule type" value="Genomic_DNA"/>
</dbReference>
<evidence type="ECO:0000313" key="1">
    <source>
        <dbReference type="EMBL" id="OJA13251.1"/>
    </source>
</evidence>
<reference evidence="1 2" key="1">
    <citation type="submission" date="2016-03" db="EMBL/GenBank/DDBJ databases">
        <title>Comparative genomics of the ectomycorrhizal sister species Rhizopogon vinicolor and Rhizopogon vesiculosus (Basidiomycota: Boletales) reveals a divergence of the mating type B locus.</title>
        <authorList>
            <person name="Mujic A.B."/>
            <person name="Kuo A."/>
            <person name="Tritt A."/>
            <person name="Lipzen A."/>
            <person name="Chen C."/>
            <person name="Johnson J."/>
            <person name="Sharma A."/>
            <person name="Barry K."/>
            <person name="Grigoriev I.V."/>
            <person name="Spatafora J.W."/>
        </authorList>
    </citation>
    <scope>NUCLEOTIDE SEQUENCE [LARGE SCALE GENOMIC DNA]</scope>
    <source>
        <strain evidence="1 2">AM-OR11-056</strain>
    </source>
</reference>
<sequence>MARLQVTTLPRRSWLLVPGSSSTAWSKRRVWTTLTSRRRNTTVGIRDIAYHTQV</sequence>
<evidence type="ECO:0000313" key="2">
    <source>
        <dbReference type="Proteomes" id="UP000183567"/>
    </source>
</evidence>
<organism evidence="1 2">
    <name type="scientific">Rhizopogon vesiculosus</name>
    <dbReference type="NCBI Taxonomy" id="180088"/>
    <lineage>
        <taxon>Eukaryota</taxon>
        <taxon>Fungi</taxon>
        <taxon>Dikarya</taxon>
        <taxon>Basidiomycota</taxon>
        <taxon>Agaricomycotina</taxon>
        <taxon>Agaricomycetes</taxon>
        <taxon>Agaricomycetidae</taxon>
        <taxon>Boletales</taxon>
        <taxon>Suillineae</taxon>
        <taxon>Rhizopogonaceae</taxon>
        <taxon>Rhizopogon</taxon>
    </lineage>
</organism>
<feature type="non-terminal residue" evidence="1">
    <location>
        <position position="54"/>
    </location>
</feature>